<dbReference type="PANTHER" id="PTHR14791:SF29">
    <property type="entry name" value="PROTEIN KIBRA"/>
    <property type="match status" value="1"/>
</dbReference>
<accession>A0A9N8VD81</accession>
<keyword evidence="3" id="KW-0597">Phosphoprotein</keyword>
<organism evidence="5 6">
    <name type="scientific">Dentiscutata erythropus</name>
    <dbReference type="NCBI Taxonomy" id="1348616"/>
    <lineage>
        <taxon>Eukaryota</taxon>
        <taxon>Fungi</taxon>
        <taxon>Fungi incertae sedis</taxon>
        <taxon>Mucoromycota</taxon>
        <taxon>Glomeromycotina</taxon>
        <taxon>Glomeromycetes</taxon>
        <taxon>Diversisporales</taxon>
        <taxon>Gigasporaceae</taxon>
        <taxon>Dentiscutata</taxon>
    </lineage>
</organism>
<feature type="non-terminal residue" evidence="5">
    <location>
        <position position="280"/>
    </location>
</feature>
<dbReference type="Proteomes" id="UP000789405">
    <property type="component" value="Unassembled WGS sequence"/>
</dbReference>
<evidence type="ECO:0000313" key="5">
    <source>
        <dbReference type="EMBL" id="CAG8446697.1"/>
    </source>
</evidence>
<proteinExistence type="predicted"/>
<dbReference type="SMART" id="SM00456">
    <property type="entry name" value="WW"/>
    <property type="match status" value="2"/>
</dbReference>
<gene>
    <name evidence="5" type="ORF">DERYTH_LOCUS258</name>
</gene>
<dbReference type="Gene3D" id="2.20.70.10">
    <property type="match status" value="2"/>
</dbReference>
<protein>
    <submittedName>
        <fullName evidence="5">24075_t:CDS:1</fullName>
    </submittedName>
</protein>
<comment type="caution">
    <text evidence="5">The sequence shown here is derived from an EMBL/GenBank/DDBJ whole genome shotgun (WGS) entry which is preliminary data.</text>
</comment>
<evidence type="ECO:0000256" key="2">
    <source>
        <dbReference type="ARBA" id="ARBA00022490"/>
    </source>
</evidence>
<reference evidence="5" key="1">
    <citation type="submission" date="2021-06" db="EMBL/GenBank/DDBJ databases">
        <authorList>
            <person name="Kallberg Y."/>
            <person name="Tangrot J."/>
            <person name="Rosling A."/>
        </authorList>
    </citation>
    <scope>NUCLEOTIDE SEQUENCE</scope>
    <source>
        <strain evidence="5">MA453B</strain>
    </source>
</reference>
<dbReference type="OrthoDB" id="2441532at2759"/>
<dbReference type="Pfam" id="PF00397">
    <property type="entry name" value="WW"/>
    <property type="match status" value="1"/>
</dbReference>
<dbReference type="InterPro" id="IPR011009">
    <property type="entry name" value="Kinase-like_dom_sf"/>
</dbReference>
<dbReference type="PANTHER" id="PTHR14791">
    <property type="entry name" value="BOMB/KIRA PROTEINS"/>
    <property type="match status" value="1"/>
</dbReference>
<comment type="subcellular location">
    <subcellularLocation>
        <location evidence="1">Cytoplasm</location>
    </subcellularLocation>
</comment>
<evidence type="ECO:0000256" key="3">
    <source>
        <dbReference type="ARBA" id="ARBA00022553"/>
    </source>
</evidence>
<dbReference type="AlphaFoldDB" id="A0A9N8VD81"/>
<dbReference type="GO" id="GO:0005737">
    <property type="term" value="C:cytoplasm"/>
    <property type="evidence" value="ECO:0007669"/>
    <property type="project" value="UniProtKB-SubCell"/>
</dbReference>
<sequence length="280" mass="32817">MTESFIQVIRSAINSTLFYHTIDKFRKLGYFGLFKNKRTMLKRKITVDGRVYFVNHDLRISTWEDPCKTSQQQILSLISLPYGWETRLDSKSGRQYFFNRISKATTWDAPQSANDLRAIGLIDENWKYKEFSDRDSDKLKNGLFVALKRLNYSSKINDQFLYELKFHLNAFKMTKFLFPLLGITQDPETSEYIIVMNYAHGGSLRNIEDIKDDIIKQAIVQFRNSDKKLQEISIQPTVQNAGAYFTSRTINLSEINRIITGFKENEESDYKLFSETQIEQ</sequence>
<name>A0A9N8VD81_9GLOM</name>
<dbReference type="SUPFAM" id="SSF51045">
    <property type="entry name" value="WW domain"/>
    <property type="match status" value="2"/>
</dbReference>
<keyword evidence="2" id="KW-0963">Cytoplasm</keyword>
<evidence type="ECO:0000313" key="6">
    <source>
        <dbReference type="Proteomes" id="UP000789405"/>
    </source>
</evidence>
<dbReference type="InterPro" id="IPR001202">
    <property type="entry name" value="WW_dom"/>
</dbReference>
<dbReference type="InterPro" id="IPR036020">
    <property type="entry name" value="WW_dom_sf"/>
</dbReference>
<evidence type="ECO:0000256" key="1">
    <source>
        <dbReference type="ARBA" id="ARBA00004496"/>
    </source>
</evidence>
<evidence type="ECO:0000259" key="4">
    <source>
        <dbReference type="PROSITE" id="PS50020"/>
    </source>
</evidence>
<feature type="domain" description="WW" evidence="4">
    <location>
        <begin position="78"/>
        <end position="112"/>
    </location>
</feature>
<keyword evidence="6" id="KW-1185">Reference proteome</keyword>
<dbReference type="EMBL" id="CAJVPY010000050">
    <property type="protein sequence ID" value="CAG8446697.1"/>
    <property type="molecule type" value="Genomic_DNA"/>
</dbReference>
<dbReference type="InterPro" id="IPR051105">
    <property type="entry name" value="WWC/KIBRA_Hippo_Reg"/>
</dbReference>
<dbReference type="PROSITE" id="PS50020">
    <property type="entry name" value="WW_DOMAIN_2"/>
    <property type="match status" value="2"/>
</dbReference>
<dbReference type="CDD" id="cd00201">
    <property type="entry name" value="WW"/>
    <property type="match status" value="2"/>
</dbReference>
<dbReference type="SUPFAM" id="SSF56112">
    <property type="entry name" value="Protein kinase-like (PK-like)"/>
    <property type="match status" value="1"/>
</dbReference>
<feature type="domain" description="WW" evidence="4">
    <location>
        <begin position="42"/>
        <end position="68"/>
    </location>
</feature>